<feature type="region of interest" description="Disordered" evidence="1">
    <location>
        <begin position="469"/>
        <end position="505"/>
    </location>
</feature>
<feature type="compositionally biased region" description="Basic and acidic residues" evidence="1">
    <location>
        <begin position="572"/>
        <end position="595"/>
    </location>
</feature>
<dbReference type="EMBL" id="LT635766">
    <property type="protein sequence ID" value="SGZ53990.1"/>
    <property type="molecule type" value="Genomic_DNA"/>
</dbReference>
<dbReference type="GO" id="GO:0005634">
    <property type="term" value="C:nucleus"/>
    <property type="evidence" value="ECO:0007669"/>
    <property type="project" value="TreeGrafter"/>
</dbReference>
<dbReference type="PANTHER" id="PTHR47667:SF1">
    <property type="entry name" value="REGULATOR OF TY1 TRANSPOSITION PROTEIN 107"/>
    <property type="match status" value="1"/>
</dbReference>
<feature type="domain" description="BRCT" evidence="2">
    <location>
        <begin position="1"/>
        <end position="98"/>
    </location>
</feature>
<sequence length="834" mass="93650">MKVFDGIKFLIVDTHDEVYLVQWMQKLISTNGGTHITKSPENTKGIIERDSISHIVSSTSDFVEFGRASELMVPVTRPEWLQESHQANQRRNYRLFAPLPLPFMDKVVLCIADNLPEGDRNVIYTAVRVFGGQYLDALSRYTTHLVAVDLSNNKSVVAANIKKKEGLEIKIVLPHWIDDCLKQQKHVDETPYLLSDPVVLQTGKPNFATDQEDDDLELSGPCDILKGKTLYLDGDYKLSEHLVDAVSLLVKKCGGTLTTEFEIETIDIYLGKYRQGDGFRQCFNNSNIDVGTFLWLCYIILRKEYILPLKSNLLHFPLPDPIIPEFQNLRISVTGYSGDARYYLSQLIVAMGATFTKTLDSHNDFLVSAKSSGEKYDAVKNKWPKISLVNHIWVEECFAKWKYLNPMSKKYSGVDFGSPYLGKTRLLKHDLIKWTSDGSEALDVEDSLNEDAHNDEDISDHQAVASDQANGITKESASATLSPTPAHSDEKQSIETPSKQDEGDVVEVHEVINVPTQVPERAGRSAKKKAEMKLHSDMEDLNEYLSMSKSLRKMKTYMEELDKSVGTPTKKRVSDDFKSDEHDTPVKRAKTESPKAKKKIEKPVHMVAIMTGCEQELVLNRAEIVKLSKVGIHVVNDTNSKKHIDTIIAPRVLRTEKFLISLSKASQIVHPSYLADVLKRITNSETTWEEISKEFNIKDYYLDKVVPVKQINDELGINGVTSGLTNLLKHENGLVFNSLQLNLSTNLNGGATLIAGILEAHGLAKSKQIKLSASTSKSQLLLNEDGRCILIAHKVKDKKIVASLQDVIAVDWDWCVKSIFHGKLDNYSKYSVGK</sequence>
<evidence type="ECO:0000313" key="3">
    <source>
        <dbReference type="EMBL" id="SGZ53990.1"/>
    </source>
</evidence>
<dbReference type="InterPro" id="IPR031906">
    <property type="entry name" value="RTT107_BRCT_6"/>
</dbReference>
<dbReference type="Pfam" id="PF12738">
    <property type="entry name" value="PTCB-BRCT"/>
    <property type="match status" value="1"/>
</dbReference>
<dbReference type="SUPFAM" id="SSF52113">
    <property type="entry name" value="BRCT domain"/>
    <property type="match status" value="3"/>
</dbReference>
<feature type="compositionally biased region" description="Polar residues" evidence="1">
    <location>
        <begin position="469"/>
        <end position="485"/>
    </location>
</feature>
<dbReference type="GO" id="GO:1990683">
    <property type="term" value="P:DNA double-strand break attachment to nuclear envelope"/>
    <property type="evidence" value="ECO:0007669"/>
    <property type="project" value="TreeGrafter"/>
</dbReference>
<dbReference type="SMART" id="SM00292">
    <property type="entry name" value="BRCT"/>
    <property type="match status" value="4"/>
</dbReference>
<dbReference type="InterPro" id="IPR001357">
    <property type="entry name" value="BRCT_dom"/>
</dbReference>
<dbReference type="GO" id="GO:0006302">
    <property type="term" value="P:double-strand break repair"/>
    <property type="evidence" value="ECO:0007669"/>
    <property type="project" value="TreeGrafter"/>
</dbReference>
<evidence type="ECO:0000259" key="2">
    <source>
        <dbReference type="PROSITE" id="PS50172"/>
    </source>
</evidence>
<dbReference type="GO" id="GO:0035361">
    <property type="term" value="C:Cul8-RING ubiquitin ligase complex"/>
    <property type="evidence" value="ECO:0007669"/>
    <property type="project" value="TreeGrafter"/>
</dbReference>
<dbReference type="Pfam" id="PF16770">
    <property type="entry name" value="RTT107_BRCT_5"/>
    <property type="match status" value="1"/>
</dbReference>
<feature type="domain" description="BRCT" evidence="2">
    <location>
        <begin position="98"/>
        <end position="194"/>
    </location>
</feature>
<evidence type="ECO:0000313" key="4">
    <source>
        <dbReference type="Proteomes" id="UP000182259"/>
    </source>
</evidence>
<dbReference type="Proteomes" id="UP000182259">
    <property type="component" value="Chromosome III"/>
</dbReference>
<gene>
    <name evidence="3" type="ORF">SAMEA4029009_CIC11G00000004402</name>
</gene>
<feature type="region of interest" description="Disordered" evidence="1">
    <location>
        <begin position="562"/>
        <end position="598"/>
    </location>
</feature>
<dbReference type="Pfam" id="PF00533">
    <property type="entry name" value="BRCT"/>
    <property type="match status" value="1"/>
</dbReference>
<dbReference type="AlphaFoldDB" id="A0A1L0DNP0"/>
<feature type="domain" description="BRCT" evidence="2">
    <location>
        <begin position="321"/>
        <end position="411"/>
    </location>
</feature>
<protein>
    <submittedName>
        <fullName evidence="3">CIC11C00000004402</fullName>
    </submittedName>
</protein>
<dbReference type="PROSITE" id="PS50172">
    <property type="entry name" value="BRCT"/>
    <property type="match status" value="3"/>
</dbReference>
<dbReference type="PANTHER" id="PTHR47667">
    <property type="entry name" value="REGULATOR OF TY1 TRANSPOSITION PROTEIN 107"/>
    <property type="match status" value="1"/>
</dbReference>
<dbReference type="InterPro" id="IPR053036">
    <property type="entry name" value="CellCycle_DNARepair_Reg"/>
</dbReference>
<proteinExistence type="predicted"/>
<organism evidence="3 4">
    <name type="scientific">Sungouiella intermedia</name>
    <dbReference type="NCBI Taxonomy" id="45354"/>
    <lineage>
        <taxon>Eukaryota</taxon>
        <taxon>Fungi</taxon>
        <taxon>Dikarya</taxon>
        <taxon>Ascomycota</taxon>
        <taxon>Saccharomycotina</taxon>
        <taxon>Pichiomycetes</taxon>
        <taxon>Metschnikowiaceae</taxon>
        <taxon>Sungouiella</taxon>
    </lineage>
</organism>
<reference evidence="4" key="1">
    <citation type="submission" date="2016-10" db="EMBL/GenBank/DDBJ databases">
        <authorList>
            <person name="Geijer C."/>
            <person name="Jareborg N."/>
            <person name="Dainat J."/>
        </authorList>
    </citation>
    <scope>NUCLEOTIDE SEQUENCE [LARGE SCALE GENOMIC DNA]</scope>
    <source>
        <strain evidence="4">PYCC 4715</strain>
    </source>
</reference>
<feature type="compositionally biased region" description="Basic and acidic residues" evidence="1">
    <location>
        <begin position="487"/>
        <end position="505"/>
    </location>
</feature>
<dbReference type="InterPro" id="IPR036420">
    <property type="entry name" value="BRCT_dom_sf"/>
</dbReference>
<evidence type="ECO:0000256" key="1">
    <source>
        <dbReference type="SAM" id="MobiDB-lite"/>
    </source>
</evidence>
<accession>A0A1L0DNP0</accession>
<name>A0A1L0DNP0_9ASCO</name>
<dbReference type="Pfam" id="PF16771">
    <property type="entry name" value="RTT107_BRCT_6"/>
    <property type="match status" value="1"/>
</dbReference>
<dbReference type="Gene3D" id="3.40.50.10190">
    <property type="entry name" value="BRCT domain"/>
    <property type="match status" value="5"/>
</dbReference>